<dbReference type="InterPro" id="IPR030393">
    <property type="entry name" value="G_ENGB_dom"/>
</dbReference>
<dbReference type="NCBIfam" id="TIGR03598">
    <property type="entry name" value="GTPase_YsxC"/>
    <property type="match status" value="1"/>
</dbReference>
<evidence type="ECO:0000256" key="5">
    <source>
        <dbReference type="ARBA" id="ARBA00022741"/>
    </source>
</evidence>
<evidence type="ECO:0000256" key="8">
    <source>
        <dbReference type="ARBA" id="ARBA00023210"/>
    </source>
</evidence>
<dbReference type="PANTHER" id="PTHR11649">
    <property type="entry name" value="MSS1/TRME-RELATED GTP-BINDING PROTEIN"/>
    <property type="match status" value="1"/>
</dbReference>
<organism evidence="12 13">
    <name type="scientific">Plasmodium falciparum FCH/4</name>
    <dbReference type="NCBI Taxonomy" id="1036724"/>
    <lineage>
        <taxon>Eukaryota</taxon>
        <taxon>Sar</taxon>
        <taxon>Alveolata</taxon>
        <taxon>Apicomplexa</taxon>
        <taxon>Aconoidasida</taxon>
        <taxon>Haemosporida</taxon>
        <taxon>Plasmodiidae</taxon>
        <taxon>Plasmodium</taxon>
        <taxon>Plasmodium (Laverania)</taxon>
    </lineage>
</organism>
<dbReference type="GO" id="GO:0051301">
    <property type="term" value="P:cell division"/>
    <property type="evidence" value="ECO:0007669"/>
    <property type="project" value="UniProtKB-KW"/>
</dbReference>
<keyword evidence="6" id="KW-0460">Magnesium</keyword>
<evidence type="ECO:0000313" key="13">
    <source>
        <dbReference type="Proteomes" id="UP000030656"/>
    </source>
</evidence>
<evidence type="ECO:0000256" key="7">
    <source>
        <dbReference type="ARBA" id="ARBA00023134"/>
    </source>
</evidence>
<evidence type="ECO:0000259" key="11">
    <source>
        <dbReference type="PROSITE" id="PS51706"/>
    </source>
</evidence>
<evidence type="ECO:0000313" key="12">
    <source>
        <dbReference type="EMBL" id="ETW29055.1"/>
    </source>
</evidence>
<dbReference type="OrthoDB" id="391988at2759"/>
<evidence type="ECO:0000256" key="10">
    <source>
        <dbReference type="SAM" id="Coils"/>
    </source>
</evidence>
<dbReference type="PROSITE" id="PS51706">
    <property type="entry name" value="G_ENGB"/>
    <property type="match status" value="1"/>
</dbReference>
<evidence type="ECO:0000256" key="6">
    <source>
        <dbReference type="ARBA" id="ARBA00022842"/>
    </source>
</evidence>
<feature type="coiled-coil region" evidence="10">
    <location>
        <begin position="269"/>
        <end position="296"/>
    </location>
</feature>
<dbReference type="Gene3D" id="3.40.50.300">
    <property type="entry name" value="P-loop containing nucleotide triphosphate hydrolases"/>
    <property type="match status" value="2"/>
</dbReference>
<keyword evidence="7" id="KW-0342">GTP-binding</keyword>
<reference evidence="12 13" key="1">
    <citation type="submission" date="2013-02" db="EMBL/GenBank/DDBJ databases">
        <title>The Genome Annotation of Plasmodium falciparum FCH/4.</title>
        <authorList>
            <consortium name="The Broad Institute Genome Sequencing Platform"/>
            <consortium name="The Broad Institute Genome Sequencing Center for Infectious Disease"/>
            <person name="Neafsey D."/>
            <person name="Hoffman S."/>
            <person name="Volkman S."/>
            <person name="Rosenthal P."/>
            <person name="Walker B."/>
            <person name="Young S.K."/>
            <person name="Zeng Q."/>
            <person name="Gargeya S."/>
            <person name="Fitzgerald M."/>
            <person name="Haas B."/>
            <person name="Abouelleil A."/>
            <person name="Allen A.W."/>
            <person name="Alvarado L."/>
            <person name="Arachchi H.M."/>
            <person name="Berlin A.M."/>
            <person name="Chapman S.B."/>
            <person name="Gainer-Dewar J."/>
            <person name="Goldberg J."/>
            <person name="Griggs A."/>
            <person name="Gujja S."/>
            <person name="Hansen M."/>
            <person name="Howarth C."/>
            <person name="Imamovic A."/>
            <person name="Ireland A."/>
            <person name="Larimer J."/>
            <person name="McCowan C."/>
            <person name="Murphy C."/>
            <person name="Pearson M."/>
            <person name="Poon T.W."/>
            <person name="Priest M."/>
            <person name="Roberts A."/>
            <person name="Saif S."/>
            <person name="Shea T."/>
            <person name="Sisk P."/>
            <person name="Sykes S."/>
            <person name="Wortman J."/>
            <person name="Nusbaum C."/>
            <person name="Birren B."/>
        </authorList>
    </citation>
    <scope>NUCLEOTIDE SEQUENCE [LARGE SCALE GENOMIC DNA]</scope>
    <source>
        <strain evidence="12 13">FCH/4</strain>
    </source>
</reference>
<evidence type="ECO:0000256" key="4">
    <source>
        <dbReference type="ARBA" id="ARBA00022723"/>
    </source>
</evidence>
<comment type="similarity">
    <text evidence="2">Belongs to the TRAFAC class TrmE-Era-EngA-EngB-Septin-like GTPase superfamily. EngB GTPase family.</text>
</comment>
<evidence type="ECO:0000256" key="2">
    <source>
        <dbReference type="ARBA" id="ARBA00009638"/>
    </source>
</evidence>
<dbReference type="HAMAP" id="MF_00321">
    <property type="entry name" value="GTPase_EngB"/>
    <property type="match status" value="1"/>
</dbReference>
<proteinExistence type="inferred from homology"/>
<dbReference type="SUPFAM" id="SSF52540">
    <property type="entry name" value="P-loop containing nucleoside triphosphate hydrolases"/>
    <property type="match status" value="1"/>
</dbReference>
<keyword evidence="9" id="KW-0131">Cell cycle</keyword>
<reference evidence="12 13" key="2">
    <citation type="submission" date="2013-02" db="EMBL/GenBank/DDBJ databases">
        <title>The Genome Sequence of Plasmodium falciparum FCH/4.</title>
        <authorList>
            <consortium name="The Broad Institute Genome Sequencing Platform"/>
            <consortium name="The Broad Institute Genome Sequencing Center for Infectious Disease"/>
            <person name="Neafsey D."/>
            <person name="Cheeseman I."/>
            <person name="Volkman S."/>
            <person name="Adams J."/>
            <person name="Walker B."/>
            <person name="Young S.K."/>
            <person name="Zeng Q."/>
            <person name="Gargeya S."/>
            <person name="Fitzgerald M."/>
            <person name="Haas B."/>
            <person name="Abouelleil A."/>
            <person name="Alvarado L."/>
            <person name="Arachchi H.M."/>
            <person name="Berlin A.M."/>
            <person name="Chapman S.B."/>
            <person name="Dewar J."/>
            <person name="Goldberg J."/>
            <person name="Griggs A."/>
            <person name="Gujja S."/>
            <person name="Hansen M."/>
            <person name="Howarth C."/>
            <person name="Imamovic A."/>
            <person name="Larimer J."/>
            <person name="McCowan C."/>
            <person name="Murphy C."/>
            <person name="Neiman D."/>
            <person name="Pearson M."/>
            <person name="Priest M."/>
            <person name="Roberts A."/>
            <person name="Saif S."/>
            <person name="Shea T."/>
            <person name="Sisk P."/>
            <person name="Sykes S."/>
            <person name="Wortman J."/>
            <person name="Nusbaum C."/>
            <person name="Birren B."/>
        </authorList>
    </citation>
    <scope>NUCLEOTIDE SEQUENCE [LARGE SCALE GENOMIC DNA]</scope>
    <source>
        <strain evidence="12 13">FCH/4</strain>
    </source>
</reference>
<dbReference type="PANTHER" id="PTHR11649:SF13">
    <property type="entry name" value="ENGB-TYPE G DOMAIN-CONTAINING PROTEIN"/>
    <property type="match status" value="1"/>
</dbReference>
<dbReference type="Pfam" id="PF01926">
    <property type="entry name" value="MMR_HSR1"/>
    <property type="match status" value="1"/>
</dbReference>
<dbReference type="CDD" id="cd01876">
    <property type="entry name" value="YihA_EngB"/>
    <property type="match status" value="1"/>
</dbReference>
<dbReference type="InterPro" id="IPR019987">
    <property type="entry name" value="GTP-bd_ribosome_bio_YsxC"/>
</dbReference>
<evidence type="ECO:0000256" key="3">
    <source>
        <dbReference type="ARBA" id="ARBA00022618"/>
    </source>
</evidence>
<dbReference type="EMBL" id="KI927999">
    <property type="protein sequence ID" value="ETW29055.1"/>
    <property type="molecule type" value="Genomic_DNA"/>
</dbReference>
<dbReference type="AlphaFoldDB" id="A0A024VLF8"/>
<keyword evidence="4" id="KW-0479">Metal-binding</keyword>
<name>A0A024VLF8_PLAFA</name>
<dbReference type="Proteomes" id="UP000030656">
    <property type="component" value="Unassembled WGS sequence"/>
</dbReference>
<accession>A0A024VLF8</accession>
<evidence type="ECO:0000256" key="1">
    <source>
        <dbReference type="ARBA" id="ARBA00001946"/>
    </source>
</evidence>
<dbReference type="InterPro" id="IPR027417">
    <property type="entry name" value="P-loop_NTPase"/>
</dbReference>
<keyword evidence="3" id="KW-0132">Cell division</keyword>
<keyword evidence="5" id="KW-0547">Nucleotide-binding</keyword>
<keyword evidence="8" id="KW-0717">Septation</keyword>
<sequence>MNLMNYALRRYSSVQNLMRVENLRRNVNMINDEMLNYNGYMSKRKREKCLKLDLNIYEQLKRKMIGKPLNKLQKKYMNEKRPNFAPIFLDQLKPRMVLYKTAIQVNELPLPKYPEIAFIGRSNCGKSTLINELCGRTNKAKVSKIPGCTKEIHFYKIGKPCLMCLVDLPGYGYAESKEELRLQWNEFTLFYLKNRKNLKKVFVLIDCRVGLKTSDKELLHFFDRYNIKYQIVLSKCDLLNTKDLAIKIQIINQDILPFKNLEKPLIPLSSIKNQNLSELRNEIAKYQLNKTIVKNNIVMKINDLIEQKKLKKLKNTKDKSINMNLNINNHTCTNNRSHINDNVGENNLSVTLNNSNIKEDTQTHVDIHNTNIKNPINGYREKSILISDHTIFEALNRWNNIDTNKSNYNYNYNYIFNFNTHMNSHIKHLISSLHKKFISQCLREYNINDLQIIDNIIHQEIIEHDKSEEKLAPIINKNENITTSNKYYPNDYKINTYLYRKQNKFRNNKQQGECYNIYDKENVINDSYKCNYNSLSKSLNEDHKNSEQLDENIILKNDLCINENDEILYKENYINNKEKNNIKNNNSQNIAEKKKNLYNLAENCIDKKNENVDILCKSIIKDIMSNQGKMEDTKETYEEYKSNNFINDKNNIEKELLEKSLFPFDLSQSKNQDNNICSENIQMNNLFNDQRQTNQWNNLFKKKDYNKINDDILLQEEDTYECEDYISGFKRPSKENSNSSLYNYSFNINDKSTHYIYEKSKSDSYKIYKSRQLEDIHDQLKDNSIDTPKRKVKENGINANLMSAEDVSSKNHFNKRNTNVDALCKINKDESINEEKEEYTKKKIYIGLKTRSKIIKGTKKLKLFGKKKKHDIVNTPIDLATDYFKLNNNSTFYDKKKNSWNYINAKYNKWIKKSNRKNIASEIPLSPIKKEEVMKRYVQKQETKYTKEKNKLLRQKKNLGMISKPPNHKNKKRISKNYSLSDEQKIFDREAFFKYRDYILKLNEMNMDRHWCINECSAFSGKGLLKSFMWLIDDITDRIDS</sequence>
<gene>
    <name evidence="12" type="ORF">PFFCH_03476</name>
</gene>
<feature type="domain" description="EngB-type G" evidence="11">
    <location>
        <begin position="112"/>
        <end position="289"/>
    </location>
</feature>
<evidence type="ECO:0000256" key="9">
    <source>
        <dbReference type="ARBA" id="ARBA00023306"/>
    </source>
</evidence>
<dbReference type="GO" id="GO:0005525">
    <property type="term" value="F:GTP binding"/>
    <property type="evidence" value="ECO:0007669"/>
    <property type="project" value="UniProtKB-KW"/>
</dbReference>
<keyword evidence="10" id="KW-0175">Coiled coil</keyword>
<dbReference type="GO" id="GO:0046872">
    <property type="term" value="F:metal ion binding"/>
    <property type="evidence" value="ECO:0007669"/>
    <property type="project" value="UniProtKB-KW"/>
</dbReference>
<comment type="cofactor">
    <cofactor evidence="1">
        <name>Mg(2+)</name>
        <dbReference type="ChEBI" id="CHEBI:18420"/>
    </cofactor>
</comment>
<protein>
    <submittedName>
        <fullName evidence="12">Ribosome biogenesis GTP-binding protein YsxC</fullName>
    </submittedName>
</protein>
<dbReference type="InterPro" id="IPR006073">
    <property type="entry name" value="GTP-bd"/>
</dbReference>